<name>A0A385EDL4_9CAUD</name>
<gene>
    <name evidence="1" type="ORF">CcrPW_gp368</name>
</gene>
<accession>A0A385EDL4</accession>
<reference evidence="1" key="2">
    <citation type="submission" date="2018-09" db="EMBL/GenBank/DDBJ databases">
        <title>Giant CbK-like Caulobacter bacteriophages have genetically divergent genomes.</title>
        <authorList>
            <person name="Wilson K."/>
            <person name="Ely B."/>
        </authorList>
    </citation>
    <scope>NUCLEOTIDE SEQUENCE [LARGE SCALE GENOMIC DNA]</scope>
</reference>
<dbReference type="EMBL" id="MH588545">
    <property type="protein sequence ID" value="AXQ68907.1"/>
    <property type="molecule type" value="Genomic_DNA"/>
</dbReference>
<proteinExistence type="predicted"/>
<protein>
    <submittedName>
        <fullName evidence="1">Uncharacterized protein</fullName>
    </submittedName>
</protein>
<reference evidence="1" key="1">
    <citation type="submission" date="2018-07" db="EMBL/GenBank/DDBJ databases">
        <authorList>
            <person name="Quirk P.G."/>
            <person name="Krulwich T.A."/>
        </authorList>
    </citation>
    <scope>NUCLEOTIDE SEQUENCE</scope>
</reference>
<sequence length="92" mass="10493">MIYYLEDGTVMDLRFQCVKCGKLTGGRRPRDGIGPGDGTYYYPRKHKSALGDPCPGTYDEAEWVDQAVGRVEPLERSQSRLRGKLDFKRHKV</sequence>
<evidence type="ECO:0000313" key="2">
    <source>
        <dbReference type="Proteomes" id="UP000259026"/>
    </source>
</evidence>
<keyword evidence="2" id="KW-1185">Reference proteome</keyword>
<evidence type="ECO:0000313" key="1">
    <source>
        <dbReference type="EMBL" id="AXQ68907.1"/>
    </source>
</evidence>
<dbReference type="Proteomes" id="UP000259026">
    <property type="component" value="Segment"/>
</dbReference>
<organism evidence="1 2">
    <name type="scientific">Caulobacter phage CcrPW</name>
    <dbReference type="NCBI Taxonomy" id="2283271"/>
    <lineage>
        <taxon>Viruses</taxon>
        <taxon>Duplodnaviria</taxon>
        <taxon>Heunggongvirae</taxon>
        <taxon>Uroviricota</taxon>
        <taxon>Caudoviricetes</taxon>
        <taxon>Jeanschmidtviridae</taxon>
        <taxon>Colossusvirus</taxon>
        <taxon>Colossusvirus PW</taxon>
    </lineage>
</organism>